<gene>
    <name evidence="3" type="ORF">THMIRHAS_22840</name>
</gene>
<sequence>MINRQNRYSTQQGWQQPLDARYTDMDGPQTWVLVFASRVLEDNAEFWQQLTSAFPNSLITGCSSAGEIFQDEVYDDSAVLSVVQFADTQLRCFAEPVTMQSGYATGESLAKQLAAAEDALQGVFVLSEGLQINGTDLAQGLSDGLPKIIITGGLAGDGVDFGHTWVLVDGRPRSGYVTALGFYGDKVQIGYGSQGGWDIFGPQRLVTAAKDNQLFELDGRPALELYKSYLGELAQGLPASGLLFPIAILNEGEEPITRTVLAVDEATQSLTFAGDIPQGKRVQLMRANFEHLINGAEDAAQAVLDSYRGVLTQEANYLVIAVSCIGRKLILKERIDEETEVTLERFPSNTSQIGFYSYGELSPQVFAQNSLQCQLHNQTMTLTLISEISA</sequence>
<dbReference type="InterPro" id="IPR013702">
    <property type="entry name" value="FIST_domain_N"/>
</dbReference>
<accession>A0A6F8PXQ6</accession>
<dbReference type="EMBL" id="AP021889">
    <property type="protein sequence ID" value="BBP46911.1"/>
    <property type="molecule type" value="Genomic_DNA"/>
</dbReference>
<evidence type="ECO:0008006" key="5">
    <source>
        <dbReference type="Google" id="ProtNLM"/>
    </source>
</evidence>
<dbReference type="SMART" id="SM01204">
    <property type="entry name" value="FIST_C"/>
    <property type="match status" value="1"/>
</dbReference>
<dbReference type="PANTHER" id="PTHR40252">
    <property type="entry name" value="BLR0328 PROTEIN"/>
    <property type="match status" value="1"/>
</dbReference>
<name>A0A6F8PXQ6_9GAMM</name>
<dbReference type="Pfam" id="PF10442">
    <property type="entry name" value="FIST_C"/>
    <property type="match status" value="1"/>
</dbReference>
<dbReference type="KEGG" id="tse:THMIRHAS_22840"/>
<dbReference type="Proteomes" id="UP000501726">
    <property type="component" value="Chromosome"/>
</dbReference>
<feature type="domain" description="FIST C-domain" evidence="2">
    <location>
        <begin position="222"/>
        <end position="364"/>
    </location>
</feature>
<evidence type="ECO:0000313" key="3">
    <source>
        <dbReference type="EMBL" id="BBP46911.1"/>
    </source>
</evidence>
<evidence type="ECO:0000259" key="2">
    <source>
        <dbReference type="SMART" id="SM01204"/>
    </source>
</evidence>
<evidence type="ECO:0000259" key="1">
    <source>
        <dbReference type="SMART" id="SM00897"/>
    </source>
</evidence>
<dbReference type="PANTHER" id="PTHR40252:SF2">
    <property type="entry name" value="BLR0328 PROTEIN"/>
    <property type="match status" value="1"/>
</dbReference>
<protein>
    <recommendedName>
        <fullName evidence="5">Histidine kinase</fullName>
    </recommendedName>
</protein>
<dbReference type="SMART" id="SM00897">
    <property type="entry name" value="FIST"/>
    <property type="match status" value="1"/>
</dbReference>
<dbReference type="Pfam" id="PF08495">
    <property type="entry name" value="FIST"/>
    <property type="match status" value="1"/>
</dbReference>
<dbReference type="AlphaFoldDB" id="A0A6F8PXQ6"/>
<evidence type="ECO:0000313" key="4">
    <source>
        <dbReference type="Proteomes" id="UP000501726"/>
    </source>
</evidence>
<dbReference type="InterPro" id="IPR019494">
    <property type="entry name" value="FIST_C"/>
</dbReference>
<proteinExistence type="predicted"/>
<reference evidence="4" key="1">
    <citation type="submission" date="2019-11" db="EMBL/GenBank/DDBJ databases">
        <title>Isolation and characterization of two novel species in the genus Thiomicrorhabdus.</title>
        <authorList>
            <person name="Mochizuki J."/>
            <person name="Kojima H."/>
            <person name="Fukui M."/>
        </authorList>
    </citation>
    <scope>NUCLEOTIDE SEQUENCE [LARGE SCALE GENOMIC DNA]</scope>
    <source>
        <strain evidence="4">aks77</strain>
    </source>
</reference>
<keyword evidence="4" id="KW-1185">Reference proteome</keyword>
<feature type="domain" description="FIST" evidence="1">
    <location>
        <begin position="28"/>
        <end position="221"/>
    </location>
</feature>
<dbReference type="RefSeq" id="WP_173273993.1">
    <property type="nucleotide sequence ID" value="NZ_AP021889.1"/>
</dbReference>
<organism evidence="3 4">
    <name type="scientific">Thiosulfatimonas sediminis</name>
    <dbReference type="NCBI Taxonomy" id="2675054"/>
    <lineage>
        <taxon>Bacteria</taxon>
        <taxon>Pseudomonadati</taxon>
        <taxon>Pseudomonadota</taxon>
        <taxon>Gammaproteobacteria</taxon>
        <taxon>Thiotrichales</taxon>
        <taxon>Piscirickettsiaceae</taxon>
        <taxon>Thiosulfatimonas</taxon>
    </lineage>
</organism>